<dbReference type="InterPro" id="IPR019734">
    <property type="entry name" value="TPR_rpt"/>
</dbReference>
<evidence type="ECO:0000256" key="2">
    <source>
        <dbReference type="PROSITE-ProRule" id="PRU00339"/>
    </source>
</evidence>
<gene>
    <name evidence="4" type="primary">RvY_09266-1</name>
    <name evidence="4" type="synonym">RvY_09266.1</name>
    <name evidence="4" type="ORF">RvY_09266</name>
</gene>
<dbReference type="SMART" id="SM00028">
    <property type="entry name" value="TPR"/>
    <property type="match status" value="2"/>
</dbReference>
<dbReference type="OrthoDB" id="308440at2759"/>
<dbReference type="Pfam" id="PF13181">
    <property type="entry name" value="TPR_8"/>
    <property type="match status" value="2"/>
</dbReference>
<comment type="caution">
    <text evidence="4">The sequence shown here is derived from an EMBL/GenBank/DDBJ whole genome shotgun (WGS) entry which is preliminary data.</text>
</comment>
<dbReference type="SUPFAM" id="SSF48452">
    <property type="entry name" value="TPR-like"/>
    <property type="match status" value="2"/>
</dbReference>
<dbReference type="GO" id="GO:0005680">
    <property type="term" value="C:anaphase-promoting complex"/>
    <property type="evidence" value="ECO:0007669"/>
    <property type="project" value="TreeGrafter"/>
</dbReference>
<name>A0A1D1V8Q2_RAMVA</name>
<dbReference type="PANTHER" id="PTHR12558">
    <property type="entry name" value="CELL DIVISION CYCLE 16,23,27"/>
    <property type="match status" value="1"/>
</dbReference>
<dbReference type="EMBL" id="BDGG01000004">
    <property type="protein sequence ID" value="GAU98069.1"/>
    <property type="molecule type" value="Genomic_DNA"/>
</dbReference>
<protein>
    <submittedName>
        <fullName evidence="4">Uncharacterized protein</fullName>
    </submittedName>
</protein>
<evidence type="ECO:0000313" key="4">
    <source>
        <dbReference type="EMBL" id="GAU98069.1"/>
    </source>
</evidence>
<sequence length="587" mass="66001">MAVPASLSMYQQFKNLHEEELFDSLVDLGDLFLTSDSRPRNLTAQRDLLKGAREEFRCVVLYGYALFQEHRYRQAIDVYGRACSMLLHTYPPPGSVGRIGGRSVNGPKVESPPGTLGFERLFTEDDIKYRLAQAWWLLGDVGEATCVLETIPPVNRSAKTLILMIKLNSTRTAYVLDKLKQVLRQVPLALRVLQSWFQNGGKLVELNANLGKNVQEEKVSQLLNRLVQSHSFYFTGSIQSAYQNATVLQEDPVLSHNPTIMMLQARCQTALGNLDHAARIYSSIDHGNPNFFQDMDDYAALLFEQGEKNQPAQQSLQKLSDRLLKTASLSPEAWVAKGYSALSRKDMGSALKYAEHANSLDDNRFRTHVLLGLVYLKKDELAPAQRCFRKALEIVPTCLEAHRYLIETYQRKVGEKETIVAAQNMYRACKKNPRCVQYYADCLLQYSSRIRELTGILEKHMKAYPSDQKSGILLAQAYEKMKQPEKAIEVLKKQLCRGNLKEIHESLSRLYRLTDNAEKEAEHSSLAAAVPLPNMADPRADSPLPGPSGSSFRGSPGSARDSANEEINDSDNEEDEDDNEGMESGLE</sequence>
<dbReference type="Proteomes" id="UP000186922">
    <property type="component" value="Unassembled WGS sequence"/>
</dbReference>
<reference evidence="4 5" key="1">
    <citation type="journal article" date="2016" name="Nat. Commun.">
        <title>Extremotolerant tardigrade genome and improved radiotolerance of human cultured cells by tardigrade-unique protein.</title>
        <authorList>
            <person name="Hashimoto T."/>
            <person name="Horikawa D.D."/>
            <person name="Saito Y."/>
            <person name="Kuwahara H."/>
            <person name="Kozuka-Hata H."/>
            <person name="Shin-I T."/>
            <person name="Minakuchi Y."/>
            <person name="Ohishi K."/>
            <person name="Motoyama A."/>
            <person name="Aizu T."/>
            <person name="Enomoto A."/>
            <person name="Kondo K."/>
            <person name="Tanaka S."/>
            <person name="Hara Y."/>
            <person name="Koshikawa S."/>
            <person name="Sagara H."/>
            <person name="Miura T."/>
            <person name="Yokobori S."/>
            <person name="Miyagawa K."/>
            <person name="Suzuki Y."/>
            <person name="Kubo T."/>
            <person name="Oyama M."/>
            <person name="Kohara Y."/>
            <person name="Fujiyama A."/>
            <person name="Arakawa K."/>
            <person name="Katayama T."/>
            <person name="Toyoda A."/>
            <person name="Kunieda T."/>
        </authorList>
    </citation>
    <scope>NUCLEOTIDE SEQUENCE [LARGE SCALE GENOMIC DNA]</scope>
    <source>
        <strain evidence="4 5">YOKOZUNA-1</strain>
    </source>
</reference>
<dbReference type="GO" id="GO:0051301">
    <property type="term" value="P:cell division"/>
    <property type="evidence" value="ECO:0007669"/>
    <property type="project" value="TreeGrafter"/>
</dbReference>
<proteinExistence type="predicted"/>
<feature type="region of interest" description="Disordered" evidence="3">
    <location>
        <begin position="526"/>
        <end position="587"/>
    </location>
</feature>
<dbReference type="STRING" id="947166.A0A1D1V8Q2"/>
<dbReference type="AlphaFoldDB" id="A0A1D1V8Q2"/>
<dbReference type="GO" id="GO:0045842">
    <property type="term" value="P:positive regulation of mitotic metaphase/anaphase transition"/>
    <property type="evidence" value="ECO:0007669"/>
    <property type="project" value="TreeGrafter"/>
</dbReference>
<dbReference type="PANTHER" id="PTHR12558:SF36">
    <property type="entry name" value="ANAPHASE-PROMOTING COMPLEX SUBUNIT 7"/>
    <property type="match status" value="1"/>
</dbReference>
<evidence type="ECO:0000256" key="1">
    <source>
        <dbReference type="ARBA" id="ARBA00022803"/>
    </source>
</evidence>
<dbReference type="InterPro" id="IPR011990">
    <property type="entry name" value="TPR-like_helical_dom_sf"/>
</dbReference>
<evidence type="ECO:0000256" key="3">
    <source>
        <dbReference type="SAM" id="MobiDB-lite"/>
    </source>
</evidence>
<keyword evidence="1 2" id="KW-0802">TPR repeat</keyword>
<dbReference type="Gene3D" id="1.25.40.10">
    <property type="entry name" value="Tetratricopeptide repeat domain"/>
    <property type="match status" value="2"/>
</dbReference>
<feature type="compositionally biased region" description="Acidic residues" evidence="3">
    <location>
        <begin position="564"/>
        <end position="587"/>
    </location>
</feature>
<dbReference type="PROSITE" id="PS50005">
    <property type="entry name" value="TPR"/>
    <property type="match status" value="1"/>
</dbReference>
<feature type="repeat" description="TPR" evidence="2">
    <location>
        <begin position="365"/>
        <end position="398"/>
    </location>
</feature>
<evidence type="ECO:0000313" key="5">
    <source>
        <dbReference type="Proteomes" id="UP000186922"/>
    </source>
</evidence>
<dbReference type="GO" id="GO:0016567">
    <property type="term" value="P:protein ubiquitination"/>
    <property type="evidence" value="ECO:0007669"/>
    <property type="project" value="TreeGrafter"/>
</dbReference>
<feature type="compositionally biased region" description="Low complexity" evidence="3">
    <location>
        <begin position="547"/>
        <end position="558"/>
    </location>
</feature>
<organism evidence="4 5">
    <name type="scientific">Ramazzottius varieornatus</name>
    <name type="common">Water bear</name>
    <name type="synonym">Tardigrade</name>
    <dbReference type="NCBI Taxonomy" id="947166"/>
    <lineage>
        <taxon>Eukaryota</taxon>
        <taxon>Metazoa</taxon>
        <taxon>Ecdysozoa</taxon>
        <taxon>Tardigrada</taxon>
        <taxon>Eutardigrada</taxon>
        <taxon>Parachela</taxon>
        <taxon>Hypsibioidea</taxon>
        <taxon>Ramazzottiidae</taxon>
        <taxon>Ramazzottius</taxon>
    </lineage>
</organism>
<keyword evidence="5" id="KW-1185">Reference proteome</keyword>
<accession>A0A1D1V8Q2</accession>